<name>A0ABU0TIA1_9FLAO</name>
<reference evidence="3 4" key="1">
    <citation type="submission" date="2023-07" db="EMBL/GenBank/DDBJ databases">
        <title>Functional and genomic diversity of the sorghum phyllosphere microbiome.</title>
        <authorList>
            <person name="Shade A."/>
        </authorList>
    </citation>
    <scope>NUCLEOTIDE SEQUENCE [LARGE SCALE GENOMIC DNA]</scope>
    <source>
        <strain evidence="3 4">SORGH_AS_1064</strain>
    </source>
</reference>
<sequence length="351" mass="37521">MENQNDIDTTFSEASKASGEPVTFPGFEKVWDKVDTQLDQHLHPAPKKVPSWIPYGIAASIIIGSGIFFLTGKDQADHQSVTSVTAQKLPQPSKIEAQGSQNSQLADVTAPETIQKENSGKASENIVTRNIVVPPPLSTSMGQNEAASTSARSSVEIDDDDHRFRQSIAVNRKKKQAYEEEREADKEVIAKKVSGVQITTATANSGINSLSASDNGVSRKGYLSEVAPASIAGNTEDPDKPAFIQILSPGISIRVAPAEQGNTLAIQSSDPAFSAEDCLYIINNELAGIGKFRTLNAGNIKSVTVLTGTKAILLYGKKASRGIVIAETRDFSSTEVKKIRKALKKDSLGNP</sequence>
<feature type="region of interest" description="Disordered" evidence="1">
    <location>
        <begin position="85"/>
        <end position="107"/>
    </location>
</feature>
<feature type="region of interest" description="Disordered" evidence="1">
    <location>
        <begin position="1"/>
        <end position="20"/>
    </location>
</feature>
<evidence type="ECO:0000313" key="4">
    <source>
        <dbReference type="Proteomes" id="UP001225072"/>
    </source>
</evidence>
<protein>
    <submittedName>
        <fullName evidence="3">Uncharacterized protein</fullName>
    </submittedName>
</protein>
<dbReference type="EMBL" id="JAUTAL010000001">
    <property type="protein sequence ID" value="MDQ1096788.1"/>
    <property type="molecule type" value="Genomic_DNA"/>
</dbReference>
<evidence type="ECO:0000313" key="3">
    <source>
        <dbReference type="EMBL" id="MDQ1096788.1"/>
    </source>
</evidence>
<organism evidence="3 4">
    <name type="scientific">Chryseobacterium camelliae</name>
    <dbReference type="NCBI Taxonomy" id="1265445"/>
    <lineage>
        <taxon>Bacteria</taxon>
        <taxon>Pseudomonadati</taxon>
        <taxon>Bacteroidota</taxon>
        <taxon>Flavobacteriia</taxon>
        <taxon>Flavobacteriales</taxon>
        <taxon>Weeksellaceae</taxon>
        <taxon>Chryseobacterium group</taxon>
        <taxon>Chryseobacterium</taxon>
    </lineage>
</organism>
<dbReference type="RefSeq" id="WP_307449765.1">
    <property type="nucleotide sequence ID" value="NZ_JAUTAL010000001.1"/>
</dbReference>
<feature type="region of interest" description="Disordered" evidence="1">
    <location>
        <begin position="134"/>
        <end position="160"/>
    </location>
</feature>
<keyword evidence="4" id="KW-1185">Reference proteome</keyword>
<accession>A0ABU0TIA1</accession>
<gene>
    <name evidence="3" type="ORF">QE404_001935</name>
</gene>
<dbReference type="Proteomes" id="UP001225072">
    <property type="component" value="Unassembled WGS sequence"/>
</dbReference>
<feature type="compositionally biased region" description="Polar residues" evidence="1">
    <location>
        <begin position="138"/>
        <end position="153"/>
    </location>
</feature>
<keyword evidence="2" id="KW-1133">Transmembrane helix</keyword>
<evidence type="ECO:0000256" key="1">
    <source>
        <dbReference type="SAM" id="MobiDB-lite"/>
    </source>
</evidence>
<keyword evidence="2" id="KW-0812">Transmembrane</keyword>
<comment type="caution">
    <text evidence="3">The sequence shown here is derived from an EMBL/GenBank/DDBJ whole genome shotgun (WGS) entry which is preliminary data.</text>
</comment>
<evidence type="ECO:0000256" key="2">
    <source>
        <dbReference type="SAM" id="Phobius"/>
    </source>
</evidence>
<keyword evidence="2" id="KW-0472">Membrane</keyword>
<feature type="transmembrane region" description="Helical" evidence="2">
    <location>
        <begin position="52"/>
        <end position="70"/>
    </location>
</feature>
<proteinExistence type="predicted"/>
<feature type="compositionally biased region" description="Polar residues" evidence="1">
    <location>
        <begin position="1"/>
        <end position="15"/>
    </location>
</feature>